<keyword evidence="1" id="KW-0472">Membrane</keyword>
<keyword evidence="1" id="KW-0812">Transmembrane</keyword>
<feature type="chain" id="PRO_5012819309" description="Methyltransferase domain-containing protein" evidence="2">
    <location>
        <begin position="20"/>
        <end position="632"/>
    </location>
</feature>
<comment type="caution">
    <text evidence="3">The sequence shown here is derived from an EMBL/GenBank/DDBJ whole genome shotgun (WGS) entry which is preliminary data.</text>
</comment>
<evidence type="ECO:0000256" key="1">
    <source>
        <dbReference type="SAM" id="Phobius"/>
    </source>
</evidence>
<dbReference type="AlphaFoldDB" id="A0A1Q9DDM3"/>
<protein>
    <recommendedName>
        <fullName evidence="5">Methyltransferase domain-containing protein</fullName>
    </recommendedName>
</protein>
<accession>A0A1Q9DDM3</accession>
<feature type="signal peptide" evidence="2">
    <location>
        <begin position="1"/>
        <end position="19"/>
    </location>
</feature>
<dbReference type="OrthoDB" id="425160at2759"/>
<evidence type="ECO:0000313" key="3">
    <source>
        <dbReference type="EMBL" id="OLP93252.1"/>
    </source>
</evidence>
<proteinExistence type="predicted"/>
<dbReference type="EMBL" id="LSRX01000589">
    <property type="protein sequence ID" value="OLP93252.1"/>
    <property type="molecule type" value="Genomic_DNA"/>
</dbReference>
<sequence length="632" mass="71389">MVFACIVLVLYAVKTLSLGRRGMMKDVQYMMQMPTAPMPTPRPSLVEAEMVIGSAAYLNVLLLLLMQIRMRKCKTHLGRVINFYFRTRSGCFRRSRRLVVLLSRLGTWLATCALRINVGRHRAPSIFLWWPFRSTCMCPWRGPRGCWMSWILCVLSACCILTCAGEPQLSPWLDTDCDHEDCLTDFPSLCRKAARLIRRVHDVDGGGHHFVEPSEVWNLCLEFLGLQEGPARPGQHIVRCSRAMLAMAVLYDVVSDELDNSTCSTASVHKQFPILDSFEQRIAELRQDRQHKIWWKTAYSKHTQLGSGREFQRKGAKLLRLLANHTERCRVLGHACAVYNAWEPETCFPHDDLVQSWSPSCQDDMQIPSRPPRVREKAIDWLGLVQDCGEGLESERPQTQPEMTRMLECLGLPWGPVAGEDYFETLCLLQAVRTATSTSTFVVVEAGASVGYWAPKAAKAFRRRFPDTGACHLVLIDSIVPASSAAANLQRNGIYDLCNISFFQSRATASLLDRLIDFFGTVDLLHVDIQEAMCAFADFTRHASVSCVTDTACPGLDDSRGGGGFSAVAVLLVQAELDLVQRSVRLPPLGLHLWWLLDRRIHRQVRSFLAYHGFAIDFDYVGKSFLRKFTRH</sequence>
<evidence type="ECO:0000256" key="2">
    <source>
        <dbReference type="SAM" id="SignalP"/>
    </source>
</evidence>
<feature type="transmembrane region" description="Helical" evidence="1">
    <location>
        <begin position="98"/>
        <end position="118"/>
    </location>
</feature>
<dbReference type="Proteomes" id="UP000186817">
    <property type="component" value="Unassembled WGS sequence"/>
</dbReference>
<gene>
    <name evidence="3" type="ORF">AK812_SmicGene24842</name>
</gene>
<feature type="transmembrane region" description="Helical" evidence="1">
    <location>
        <begin position="43"/>
        <end position="65"/>
    </location>
</feature>
<keyword evidence="2" id="KW-0732">Signal</keyword>
<evidence type="ECO:0000313" key="4">
    <source>
        <dbReference type="Proteomes" id="UP000186817"/>
    </source>
</evidence>
<organism evidence="3 4">
    <name type="scientific">Symbiodinium microadriaticum</name>
    <name type="common">Dinoflagellate</name>
    <name type="synonym">Zooxanthella microadriatica</name>
    <dbReference type="NCBI Taxonomy" id="2951"/>
    <lineage>
        <taxon>Eukaryota</taxon>
        <taxon>Sar</taxon>
        <taxon>Alveolata</taxon>
        <taxon>Dinophyceae</taxon>
        <taxon>Suessiales</taxon>
        <taxon>Symbiodiniaceae</taxon>
        <taxon>Symbiodinium</taxon>
    </lineage>
</organism>
<keyword evidence="4" id="KW-1185">Reference proteome</keyword>
<reference evidence="3 4" key="1">
    <citation type="submission" date="2016-02" db="EMBL/GenBank/DDBJ databases">
        <title>Genome analysis of coral dinoflagellate symbionts highlights evolutionary adaptations to a symbiotic lifestyle.</title>
        <authorList>
            <person name="Aranda M."/>
            <person name="Li Y."/>
            <person name="Liew Y.J."/>
            <person name="Baumgarten S."/>
            <person name="Simakov O."/>
            <person name="Wilson M."/>
            <person name="Piel J."/>
            <person name="Ashoor H."/>
            <person name="Bougouffa S."/>
            <person name="Bajic V.B."/>
            <person name="Ryu T."/>
            <person name="Ravasi T."/>
            <person name="Bayer T."/>
            <person name="Micklem G."/>
            <person name="Kim H."/>
            <person name="Bhak J."/>
            <person name="Lajeunesse T.C."/>
            <person name="Voolstra C.R."/>
        </authorList>
    </citation>
    <scope>NUCLEOTIDE SEQUENCE [LARGE SCALE GENOMIC DNA]</scope>
    <source>
        <strain evidence="3 4">CCMP2467</strain>
    </source>
</reference>
<keyword evidence="1" id="KW-1133">Transmembrane helix</keyword>
<evidence type="ECO:0008006" key="5">
    <source>
        <dbReference type="Google" id="ProtNLM"/>
    </source>
</evidence>
<name>A0A1Q9DDM3_SYMMI</name>